<feature type="compositionally biased region" description="Basic and acidic residues" evidence="4">
    <location>
        <begin position="140"/>
        <end position="151"/>
    </location>
</feature>
<dbReference type="PANTHER" id="PTHR13097">
    <property type="entry name" value="TRANSCRIPTION INITIATION FACTOR IIE, ALPHA SUBUNIT"/>
    <property type="match status" value="1"/>
</dbReference>
<organism evidence="6 7">
    <name type="scientific">Papaver nudicaule</name>
    <name type="common">Iceland poppy</name>
    <dbReference type="NCBI Taxonomy" id="74823"/>
    <lineage>
        <taxon>Eukaryota</taxon>
        <taxon>Viridiplantae</taxon>
        <taxon>Streptophyta</taxon>
        <taxon>Embryophyta</taxon>
        <taxon>Tracheophyta</taxon>
        <taxon>Spermatophyta</taxon>
        <taxon>Magnoliopsida</taxon>
        <taxon>Ranunculales</taxon>
        <taxon>Papaveraceae</taxon>
        <taxon>Papaveroideae</taxon>
        <taxon>Papaver</taxon>
    </lineage>
</organism>
<evidence type="ECO:0000256" key="4">
    <source>
        <dbReference type="SAM" id="MobiDB-lite"/>
    </source>
</evidence>
<dbReference type="InterPro" id="IPR024550">
    <property type="entry name" value="TFIIEa/SarR/Rpc3_HTH_dom"/>
</dbReference>
<keyword evidence="3" id="KW-0804">Transcription</keyword>
<sequence>MSVMPFNKLTRLAARAFYGDAQVVILDALTRRRWIREEDLAEELKMHPKELRRNLVFLEEEKLVTRDHRKETAQRLVAHGKEREDKKIKLHTHSYCYKVESYVCLTCNRKYDAFDALQLISPVGEGFHCERCNGELVAESDKSAADGDDNARRRRREKSRDMLQKMEGQLKPLLEQLKRVEGLPCPETGTLQAWKAQAADGDADPLKSSPEIEVELPGMAAEKQDIKVEARAMKVFPPWMILQGMNVTKDQRGEVTRLATDPFKREAVEWKDSPATGTAPEIYKLNEEDEIEWEDG</sequence>
<dbReference type="EMBL" id="JAJJMA010204104">
    <property type="protein sequence ID" value="MCL7039711.1"/>
    <property type="molecule type" value="Genomic_DNA"/>
</dbReference>
<dbReference type="InterPro" id="IPR039997">
    <property type="entry name" value="TFE"/>
</dbReference>
<dbReference type="InterPro" id="IPR002853">
    <property type="entry name" value="TFIIE_asu"/>
</dbReference>
<accession>A0AA41VEB4</accession>
<dbReference type="Gene3D" id="1.10.10.10">
    <property type="entry name" value="Winged helix-like DNA-binding domain superfamily/Winged helix DNA-binding domain"/>
    <property type="match status" value="1"/>
</dbReference>
<feature type="region of interest" description="Disordered" evidence="4">
    <location>
        <begin position="270"/>
        <end position="296"/>
    </location>
</feature>
<dbReference type="AlphaFoldDB" id="A0AA41VEB4"/>
<dbReference type="SUPFAM" id="SSF57783">
    <property type="entry name" value="Zinc beta-ribbon"/>
    <property type="match status" value="1"/>
</dbReference>
<proteinExistence type="inferred from homology"/>
<evidence type="ECO:0000256" key="1">
    <source>
        <dbReference type="ARBA" id="ARBA00008947"/>
    </source>
</evidence>
<evidence type="ECO:0000256" key="2">
    <source>
        <dbReference type="ARBA" id="ARBA00023015"/>
    </source>
</evidence>
<comment type="caution">
    <text evidence="6">The sequence shown here is derived from an EMBL/GenBank/DDBJ whole genome shotgun (WGS) entry which is preliminary data.</text>
</comment>
<dbReference type="Pfam" id="PF02002">
    <property type="entry name" value="TFIIE_alpha"/>
    <property type="match status" value="1"/>
</dbReference>
<dbReference type="GO" id="GO:0005673">
    <property type="term" value="C:transcription factor TFIIE complex"/>
    <property type="evidence" value="ECO:0007669"/>
    <property type="project" value="TreeGrafter"/>
</dbReference>
<dbReference type="SMART" id="SM00531">
    <property type="entry name" value="TFIIE"/>
    <property type="match status" value="1"/>
</dbReference>
<dbReference type="InterPro" id="IPR013083">
    <property type="entry name" value="Znf_RING/FYVE/PHD"/>
</dbReference>
<protein>
    <recommendedName>
        <fullName evidence="5">HTH TFE/IIEalpha-type domain-containing protein</fullName>
    </recommendedName>
</protein>
<keyword evidence="7" id="KW-1185">Reference proteome</keyword>
<keyword evidence="2" id="KW-0805">Transcription regulation</keyword>
<feature type="domain" description="HTH TFE/IIEalpha-type" evidence="5">
    <location>
        <begin position="6"/>
        <end position="88"/>
    </location>
</feature>
<dbReference type="SUPFAM" id="SSF46785">
    <property type="entry name" value="Winged helix' DNA-binding domain"/>
    <property type="match status" value="1"/>
</dbReference>
<gene>
    <name evidence="6" type="ORF">MKW94_002958</name>
</gene>
<dbReference type="PROSITE" id="PS51344">
    <property type="entry name" value="HTH_TFE_IIE"/>
    <property type="match status" value="1"/>
</dbReference>
<name>A0AA41VEB4_PAPNU</name>
<dbReference type="PANTHER" id="PTHR13097:SF7">
    <property type="entry name" value="GENERAL TRANSCRIPTION FACTOR IIE SUBUNIT 1"/>
    <property type="match status" value="1"/>
</dbReference>
<dbReference type="Proteomes" id="UP001177140">
    <property type="component" value="Unassembled WGS sequence"/>
</dbReference>
<reference evidence="6" key="1">
    <citation type="submission" date="2022-03" db="EMBL/GenBank/DDBJ databases">
        <title>A functionally conserved STORR gene fusion in Papaver species that diverged 16.8 million years ago.</title>
        <authorList>
            <person name="Catania T."/>
        </authorList>
    </citation>
    <scope>NUCLEOTIDE SEQUENCE</scope>
    <source>
        <strain evidence="6">S-191538</strain>
    </source>
</reference>
<dbReference type="GO" id="GO:0006367">
    <property type="term" value="P:transcription initiation at RNA polymerase II promoter"/>
    <property type="evidence" value="ECO:0007669"/>
    <property type="project" value="InterPro"/>
</dbReference>
<comment type="similarity">
    <text evidence="1">Belongs to the TFIIE alpha subunit family.</text>
</comment>
<dbReference type="Gene3D" id="3.30.40.10">
    <property type="entry name" value="Zinc/RING finger domain, C3HC4 (zinc finger)"/>
    <property type="match status" value="1"/>
</dbReference>
<dbReference type="InterPro" id="IPR036388">
    <property type="entry name" value="WH-like_DNA-bd_sf"/>
</dbReference>
<evidence type="ECO:0000259" key="5">
    <source>
        <dbReference type="PROSITE" id="PS51344"/>
    </source>
</evidence>
<dbReference type="InterPro" id="IPR017919">
    <property type="entry name" value="TFIIE/TFIIEa_HTH"/>
</dbReference>
<feature type="compositionally biased region" description="Acidic residues" evidence="4">
    <location>
        <begin position="287"/>
        <end position="296"/>
    </location>
</feature>
<feature type="region of interest" description="Disordered" evidence="4">
    <location>
        <begin position="140"/>
        <end position="168"/>
    </location>
</feature>
<evidence type="ECO:0000313" key="7">
    <source>
        <dbReference type="Proteomes" id="UP001177140"/>
    </source>
</evidence>
<evidence type="ECO:0000313" key="6">
    <source>
        <dbReference type="EMBL" id="MCL7039711.1"/>
    </source>
</evidence>
<dbReference type="InterPro" id="IPR036390">
    <property type="entry name" value="WH_DNA-bd_sf"/>
</dbReference>
<evidence type="ECO:0000256" key="3">
    <source>
        <dbReference type="ARBA" id="ARBA00023163"/>
    </source>
</evidence>